<evidence type="ECO:0000256" key="1">
    <source>
        <dbReference type="ARBA" id="ARBA00004651"/>
    </source>
</evidence>
<keyword evidence="4 8" id="KW-1003">Cell membrane</keyword>
<evidence type="ECO:0000256" key="2">
    <source>
        <dbReference type="ARBA" id="ARBA00009142"/>
    </source>
</evidence>
<feature type="transmembrane region" description="Helical" evidence="8">
    <location>
        <begin position="62"/>
        <end position="87"/>
    </location>
</feature>
<evidence type="ECO:0000256" key="3">
    <source>
        <dbReference type="ARBA" id="ARBA00022448"/>
    </source>
</evidence>
<evidence type="ECO:0000256" key="8">
    <source>
        <dbReference type="RuleBase" id="RU363041"/>
    </source>
</evidence>
<sequence>MLTLTLVATVLAFVVSASAGLGGSLVLVPAYALLLGTKEGVALAALMLAGNNVAKVIAYRRTVPWVAVLGVVVATVVGSFIGARALVHAPESVVAGAVIAVIVLTFLIELRGHHRILKIGAVVPALGSGLTSGFSGSSGPLKGIALRALRLDRMHLVGAASLVSLFGDATKVGVYANGGLLAGDQFRLALFAIPVMAGSTWLGRRINSRLGERGYTVLFWGVLSGYVVRLAFT</sequence>
<accession>A0ABY4YFN0</accession>
<evidence type="ECO:0000313" key="10">
    <source>
        <dbReference type="Proteomes" id="UP001056535"/>
    </source>
</evidence>
<dbReference type="Pfam" id="PF01925">
    <property type="entry name" value="TauE"/>
    <property type="match status" value="1"/>
</dbReference>
<evidence type="ECO:0000313" key="9">
    <source>
        <dbReference type="EMBL" id="USQ75533.1"/>
    </source>
</evidence>
<dbReference type="EMBL" id="CP099490">
    <property type="protein sequence ID" value="USQ75533.1"/>
    <property type="molecule type" value="Genomic_DNA"/>
</dbReference>
<keyword evidence="5 8" id="KW-0812">Transmembrane</keyword>
<dbReference type="InterPro" id="IPR002781">
    <property type="entry name" value="TM_pro_TauE-like"/>
</dbReference>
<feature type="transmembrane region" description="Helical" evidence="8">
    <location>
        <begin position="215"/>
        <end position="232"/>
    </location>
</feature>
<dbReference type="PANTHER" id="PTHR30269">
    <property type="entry name" value="TRANSMEMBRANE PROTEIN YFCA"/>
    <property type="match status" value="1"/>
</dbReference>
<evidence type="ECO:0000256" key="7">
    <source>
        <dbReference type="ARBA" id="ARBA00023136"/>
    </source>
</evidence>
<feature type="transmembrane region" description="Helical" evidence="8">
    <location>
        <begin position="186"/>
        <end position="203"/>
    </location>
</feature>
<comment type="similarity">
    <text evidence="2 8">Belongs to the 4-toluene sulfonate uptake permease (TSUP) (TC 2.A.102) family.</text>
</comment>
<comment type="subcellular location">
    <subcellularLocation>
        <location evidence="1 8">Cell membrane</location>
        <topology evidence="1 8">Multi-pass membrane protein</topology>
    </subcellularLocation>
</comment>
<dbReference type="RefSeq" id="WP_252619959.1">
    <property type="nucleotide sequence ID" value="NZ_CP099490.1"/>
</dbReference>
<proteinExistence type="inferred from homology"/>
<evidence type="ECO:0000256" key="5">
    <source>
        <dbReference type="ARBA" id="ARBA00022692"/>
    </source>
</evidence>
<reference evidence="9" key="1">
    <citation type="submission" date="2022-06" db="EMBL/GenBank/DDBJ databases">
        <title>Ornithinimicrobium JY.X270.</title>
        <authorList>
            <person name="Huang Y."/>
        </authorList>
    </citation>
    <scope>NUCLEOTIDE SEQUENCE</scope>
    <source>
        <strain evidence="9">JY.X270</strain>
    </source>
</reference>
<keyword evidence="7 8" id="KW-0472">Membrane</keyword>
<dbReference type="PANTHER" id="PTHR30269:SF37">
    <property type="entry name" value="MEMBRANE TRANSPORTER PROTEIN"/>
    <property type="match status" value="1"/>
</dbReference>
<keyword evidence="6 8" id="KW-1133">Transmembrane helix</keyword>
<keyword evidence="10" id="KW-1185">Reference proteome</keyword>
<organism evidence="9 10">
    <name type="scientific">Ornithinimicrobium cryptoxanthini</name>
    <dbReference type="NCBI Taxonomy" id="2934161"/>
    <lineage>
        <taxon>Bacteria</taxon>
        <taxon>Bacillati</taxon>
        <taxon>Actinomycetota</taxon>
        <taxon>Actinomycetes</taxon>
        <taxon>Micrococcales</taxon>
        <taxon>Ornithinimicrobiaceae</taxon>
        <taxon>Ornithinimicrobium</taxon>
    </lineage>
</organism>
<keyword evidence="3" id="KW-0813">Transport</keyword>
<feature type="transmembrane region" description="Helical" evidence="8">
    <location>
        <begin position="156"/>
        <end position="174"/>
    </location>
</feature>
<feature type="transmembrane region" description="Helical" evidence="8">
    <location>
        <begin position="93"/>
        <end position="110"/>
    </location>
</feature>
<evidence type="ECO:0000256" key="4">
    <source>
        <dbReference type="ARBA" id="ARBA00022475"/>
    </source>
</evidence>
<evidence type="ECO:0000256" key="6">
    <source>
        <dbReference type="ARBA" id="ARBA00022989"/>
    </source>
</evidence>
<protein>
    <recommendedName>
        <fullName evidence="8">Probable membrane transporter protein</fullName>
    </recommendedName>
</protein>
<name>A0ABY4YFN0_9MICO</name>
<gene>
    <name evidence="9" type="ORF">NF557_13050</name>
</gene>
<dbReference type="Proteomes" id="UP001056535">
    <property type="component" value="Chromosome"/>
</dbReference>
<dbReference type="InterPro" id="IPR052017">
    <property type="entry name" value="TSUP"/>
</dbReference>